<reference evidence="3 4" key="1">
    <citation type="submission" date="2020-04" db="EMBL/GenBank/DDBJ databases">
        <title>Paraburkholderia sp. G-4-1-8 isolated from soil.</title>
        <authorList>
            <person name="Dahal R.H."/>
        </authorList>
    </citation>
    <scope>NUCLEOTIDE SEQUENCE [LARGE SCALE GENOMIC DNA]</scope>
    <source>
        <strain evidence="3 4">G-4-1-8</strain>
    </source>
</reference>
<dbReference type="Proteomes" id="UP000583127">
    <property type="component" value="Unassembled WGS sequence"/>
</dbReference>
<keyword evidence="4" id="KW-1185">Reference proteome</keyword>
<proteinExistence type="predicted"/>
<evidence type="ECO:0000256" key="1">
    <source>
        <dbReference type="SAM" id="Coils"/>
    </source>
</evidence>
<feature type="coiled-coil region" evidence="1">
    <location>
        <begin position="34"/>
        <end position="68"/>
    </location>
</feature>
<dbReference type="RefSeq" id="WP_169498973.1">
    <property type="nucleotide sequence ID" value="NZ_JABBFZ010000010.1"/>
</dbReference>
<dbReference type="EMBL" id="JABBFZ010000010">
    <property type="protein sequence ID" value="NML32724.1"/>
    <property type="molecule type" value="Genomic_DNA"/>
</dbReference>
<sequence length="165" mass="18115">MEARTSIAGEYGNYASMRGHQWEQAAPLPQSGQASAFEIMARQAQEEVEALAEKIAQLETGITEARVEQHVAKRKAEGLVRLIAELREARITAQPIAEPEIVGKQEAADATPVNVDRPRRGMRFILWLVIVGFCFAALALGTYYLNIPGTLADHIPVLRPIVGLK</sequence>
<organism evidence="3 4">
    <name type="scientific">Paraburkholderia antibiotica</name>
    <dbReference type="NCBI Taxonomy" id="2728839"/>
    <lineage>
        <taxon>Bacteria</taxon>
        <taxon>Pseudomonadati</taxon>
        <taxon>Pseudomonadota</taxon>
        <taxon>Betaproteobacteria</taxon>
        <taxon>Burkholderiales</taxon>
        <taxon>Burkholderiaceae</taxon>
        <taxon>Paraburkholderia</taxon>
    </lineage>
</organism>
<protein>
    <submittedName>
        <fullName evidence="3">Uncharacterized protein</fullName>
    </submittedName>
</protein>
<dbReference type="AlphaFoldDB" id="A0A7X9ZY30"/>
<evidence type="ECO:0000256" key="2">
    <source>
        <dbReference type="SAM" id="Phobius"/>
    </source>
</evidence>
<evidence type="ECO:0000313" key="3">
    <source>
        <dbReference type="EMBL" id="NML32724.1"/>
    </source>
</evidence>
<keyword evidence="2" id="KW-0812">Transmembrane</keyword>
<evidence type="ECO:0000313" key="4">
    <source>
        <dbReference type="Proteomes" id="UP000583127"/>
    </source>
</evidence>
<name>A0A7X9ZY30_9BURK</name>
<gene>
    <name evidence="3" type="ORF">HHL14_18010</name>
</gene>
<keyword evidence="2" id="KW-1133">Transmembrane helix</keyword>
<feature type="transmembrane region" description="Helical" evidence="2">
    <location>
        <begin position="124"/>
        <end position="145"/>
    </location>
</feature>
<comment type="caution">
    <text evidence="3">The sequence shown here is derived from an EMBL/GenBank/DDBJ whole genome shotgun (WGS) entry which is preliminary data.</text>
</comment>
<accession>A0A7X9ZY30</accession>
<keyword evidence="1" id="KW-0175">Coiled coil</keyword>
<keyword evidence="2" id="KW-0472">Membrane</keyword>